<comment type="caution">
    <text evidence="1">The sequence shown here is derived from an EMBL/GenBank/DDBJ whole genome shotgun (WGS) entry which is preliminary data.</text>
</comment>
<dbReference type="AlphaFoldDB" id="A0A1R3GT97"/>
<accession>A0A1R3GT97</accession>
<dbReference type="Proteomes" id="UP000188268">
    <property type="component" value="Unassembled WGS sequence"/>
</dbReference>
<reference evidence="1 2" key="1">
    <citation type="submission" date="2013-09" db="EMBL/GenBank/DDBJ databases">
        <title>Corchorus capsularis genome sequencing.</title>
        <authorList>
            <person name="Alam M."/>
            <person name="Haque M.S."/>
            <person name="Islam M.S."/>
            <person name="Emdad E.M."/>
            <person name="Islam M.M."/>
            <person name="Ahmed B."/>
            <person name="Halim A."/>
            <person name="Hossen Q.M.M."/>
            <person name="Hossain M.Z."/>
            <person name="Ahmed R."/>
            <person name="Khan M.M."/>
            <person name="Islam R."/>
            <person name="Rashid M.M."/>
            <person name="Khan S.A."/>
            <person name="Rahman M.S."/>
            <person name="Alam M."/>
        </authorList>
    </citation>
    <scope>NUCLEOTIDE SEQUENCE [LARGE SCALE GENOMIC DNA]</scope>
    <source>
        <strain evidence="2">cv. CVL-1</strain>
        <tissue evidence="1">Whole seedling</tissue>
    </source>
</reference>
<evidence type="ECO:0000313" key="1">
    <source>
        <dbReference type="EMBL" id="OMO61358.1"/>
    </source>
</evidence>
<protein>
    <submittedName>
        <fullName evidence="1">Uncharacterized protein</fullName>
    </submittedName>
</protein>
<dbReference type="Gramene" id="OMO61358">
    <property type="protein sequence ID" value="OMO61358"/>
    <property type="gene ID" value="CCACVL1_23584"/>
</dbReference>
<dbReference type="EMBL" id="AWWV01013492">
    <property type="protein sequence ID" value="OMO61358.1"/>
    <property type="molecule type" value="Genomic_DNA"/>
</dbReference>
<keyword evidence="2" id="KW-1185">Reference proteome</keyword>
<evidence type="ECO:0000313" key="2">
    <source>
        <dbReference type="Proteomes" id="UP000188268"/>
    </source>
</evidence>
<name>A0A1R3GT97_COCAP</name>
<organism evidence="1 2">
    <name type="scientific">Corchorus capsularis</name>
    <name type="common">Jute</name>
    <dbReference type="NCBI Taxonomy" id="210143"/>
    <lineage>
        <taxon>Eukaryota</taxon>
        <taxon>Viridiplantae</taxon>
        <taxon>Streptophyta</taxon>
        <taxon>Embryophyta</taxon>
        <taxon>Tracheophyta</taxon>
        <taxon>Spermatophyta</taxon>
        <taxon>Magnoliopsida</taxon>
        <taxon>eudicotyledons</taxon>
        <taxon>Gunneridae</taxon>
        <taxon>Pentapetalae</taxon>
        <taxon>rosids</taxon>
        <taxon>malvids</taxon>
        <taxon>Malvales</taxon>
        <taxon>Malvaceae</taxon>
        <taxon>Grewioideae</taxon>
        <taxon>Apeibeae</taxon>
        <taxon>Corchorus</taxon>
    </lineage>
</organism>
<sequence>MEAQATRDSMESKKGEDLLLHVWDEESWQRK</sequence>
<proteinExistence type="predicted"/>
<gene>
    <name evidence="1" type="ORF">CCACVL1_23584</name>
</gene>